<dbReference type="InterPro" id="IPR050173">
    <property type="entry name" value="ABC_transporter_C-like"/>
</dbReference>
<evidence type="ECO:0000256" key="4">
    <source>
        <dbReference type="SAM" id="Phobius"/>
    </source>
</evidence>
<dbReference type="GO" id="GO:0042626">
    <property type="term" value="F:ATPase-coupled transmembrane transporter activity"/>
    <property type="evidence" value="ECO:0007669"/>
    <property type="project" value="TreeGrafter"/>
</dbReference>
<dbReference type="Gene3D" id="3.40.50.300">
    <property type="entry name" value="P-loop containing nucleotide triphosphate hydrolases"/>
    <property type="match status" value="1"/>
</dbReference>
<dbReference type="PANTHER" id="PTHR24223">
    <property type="entry name" value="ATP-BINDING CASSETTE SUB-FAMILY C"/>
    <property type="match status" value="1"/>
</dbReference>
<keyword evidence="1" id="KW-0547">Nucleotide-binding</keyword>
<dbReference type="PANTHER" id="PTHR24223:SF249">
    <property type="entry name" value="OS02G0288700 PROTEIN"/>
    <property type="match status" value="1"/>
</dbReference>
<sequence>MDGRECLLGFLSSKTVVYVTHHVDFLPSADVIMVLKDGQITQVGDYAEILSSGEEFTKLVCSHKDALSTLDRLEHPSDNFESSHHPGDSESTLFREDEQKVDKNGPERIVQNGQLVQEEEREKARVGFAVYSKYITMAYSGALVPLILLAQIIFQLLQIGSNLWMAWAAPISKDVNPPVNSLTT</sequence>
<feature type="non-terminal residue" evidence="5">
    <location>
        <position position="184"/>
    </location>
</feature>
<evidence type="ECO:0000256" key="1">
    <source>
        <dbReference type="ARBA" id="ARBA00022741"/>
    </source>
</evidence>
<dbReference type="GO" id="GO:0005524">
    <property type="term" value="F:ATP binding"/>
    <property type="evidence" value="ECO:0007669"/>
    <property type="project" value="UniProtKB-KW"/>
</dbReference>
<gene>
    <name evidence="5" type="ORF">E2562_010342</name>
</gene>
<dbReference type="OrthoDB" id="628615at2759"/>
<reference evidence="5 6" key="1">
    <citation type="submission" date="2019-11" db="EMBL/GenBank/DDBJ databases">
        <title>Whole genome sequence of Oryza granulata.</title>
        <authorList>
            <person name="Li W."/>
        </authorList>
    </citation>
    <scope>NUCLEOTIDE SEQUENCE [LARGE SCALE GENOMIC DNA]</scope>
    <source>
        <strain evidence="6">cv. Menghai</strain>
        <tissue evidence="5">Leaf</tissue>
    </source>
</reference>
<keyword evidence="4" id="KW-1133">Transmembrane helix</keyword>
<keyword evidence="4" id="KW-0472">Membrane</keyword>
<comment type="caution">
    <text evidence="5">The sequence shown here is derived from an EMBL/GenBank/DDBJ whole genome shotgun (WGS) entry which is preliminary data.</text>
</comment>
<evidence type="ECO:0008006" key="7">
    <source>
        <dbReference type="Google" id="ProtNLM"/>
    </source>
</evidence>
<protein>
    <recommendedName>
        <fullName evidence="7">ABC transmembrane type-1 domain-containing protein</fullName>
    </recommendedName>
</protein>
<feature type="transmembrane region" description="Helical" evidence="4">
    <location>
        <begin position="134"/>
        <end position="157"/>
    </location>
</feature>
<keyword evidence="4" id="KW-0812">Transmembrane</keyword>
<dbReference type="EMBL" id="SPHZ02000001">
    <property type="protein sequence ID" value="KAF0932429.1"/>
    <property type="molecule type" value="Genomic_DNA"/>
</dbReference>
<evidence type="ECO:0000313" key="6">
    <source>
        <dbReference type="Proteomes" id="UP000479710"/>
    </source>
</evidence>
<feature type="region of interest" description="Disordered" evidence="3">
    <location>
        <begin position="76"/>
        <end position="106"/>
    </location>
</feature>
<dbReference type="SUPFAM" id="SSF52540">
    <property type="entry name" value="P-loop containing nucleoside triphosphate hydrolases"/>
    <property type="match status" value="1"/>
</dbReference>
<accession>A0A6G1F6G7</accession>
<keyword evidence="6" id="KW-1185">Reference proteome</keyword>
<dbReference type="Proteomes" id="UP000479710">
    <property type="component" value="Unassembled WGS sequence"/>
</dbReference>
<evidence type="ECO:0000256" key="3">
    <source>
        <dbReference type="SAM" id="MobiDB-lite"/>
    </source>
</evidence>
<evidence type="ECO:0000313" key="5">
    <source>
        <dbReference type="EMBL" id="KAF0932429.1"/>
    </source>
</evidence>
<name>A0A6G1F6G7_9ORYZ</name>
<evidence type="ECO:0000256" key="2">
    <source>
        <dbReference type="ARBA" id="ARBA00022840"/>
    </source>
</evidence>
<keyword evidence="2" id="KW-0067">ATP-binding</keyword>
<dbReference type="GO" id="GO:0016020">
    <property type="term" value="C:membrane"/>
    <property type="evidence" value="ECO:0007669"/>
    <property type="project" value="TreeGrafter"/>
</dbReference>
<dbReference type="AlphaFoldDB" id="A0A6G1F6G7"/>
<proteinExistence type="predicted"/>
<dbReference type="InterPro" id="IPR027417">
    <property type="entry name" value="P-loop_NTPase"/>
</dbReference>
<organism evidence="5 6">
    <name type="scientific">Oryza meyeriana var. granulata</name>
    <dbReference type="NCBI Taxonomy" id="110450"/>
    <lineage>
        <taxon>Eukaryota</taxon>
        <taxon>Viridiplantae</taxon>
        <taxon>Streptophyta</taxon>
        <taxon>Embryophyta</taxon>
        <taxon>Tracheophyta</taxon>
        <taxon>Spermatophyta</taxon>
        <taxon>Magnoliopsida</taxon>
        <taxon>Liliopsida</taxon>
        <taxon>Poales</taxon>
        <taxon>Poaceae</taxon>
        <taxon>BOP clade</taxon>
        <taxon>Oryzoideae</taxon>
        <taxon>Oryzeae</taxon>
        <taxon>Oryzinae</taxon>
        <taxon>Oryza</taxon>
        <taxon>Oryza meyeriana</taxon>
    </lineage>
</organism>